<proteinExistence type="predicted"/>
<name>A0A8R1Y7G7_PRIPA</name>
<keyword evidence="1" id="KW-0472">Membrane</keyword>
<keyword evidence="1" id="KW-0812">Transmembrane</keyword>
<evidence type="ECO:0000313" key="3">
    <source>
        <dbReference type="Proteomes" id="UP000005239"/>
    </source>
</evidence>
<keyword evidence="1" id="KW-1133">Transmembrane helix</keyword>
<gene>
    <name evidence="2" type="primary">WBGene00094148</name>
</gene>
<reference evidence="3" key="1">
    <citation type="journal article" date="2008" name="Nat. Genet.">
        <title>The Pristionchus pacificus genome provides a unique perspective on nematode lifestyle and parasitism.</title>
        <authorList>
            <person name="Dieterich C."/>
            <person name="Clifton S.W."/>
            <person name="Schuster L.N."/>
            <person name="Chinwalla A."/>
            <person name="Delehaunty K."/>
            <person name="Dinkelacker I."/>
            <person name="Fulton L."/>
            <person name="Fulton R."/>
            <person name="Godfrey J."/>
            <person name="Minx P."/>
            <person name="Mitreva M."/>
            <person name="Roeseler W."/>
            <person name="Tian H."/>
            <person name="Witte H."/>
            <person name="Yang S.P."/>
            <person name="Wilson R.K."/>
            <person name="Sommer R.J."/>
        </authorList>
    </citation>
    <scope>NUCLEOTIDE SEQUENCE [LARGE SCALE GENOMIC DNA]</scope>
    <source>
        <strain evidence="3">PS312</strain>
    </source>
</reference>
<keyword evidence="3" id="KW-1185">Reference proteome</keyword>
<sequence>MSDRKMIQVYACVAGEHSTSEFSILVLATGGLLSLPPSSIPSLENPRSLGNPTSIAHLDHQEEDSGRILIVSSDLRSRKTPDYFVSLLLTTQDFGGWMIYFWTQAID</sequence>
<evidence type="ECO:0000313" key="2">
    <source>
        <dbReference type="EnsemblMetazoa" id="PPA04594.1"/>
    </source>
</evidence>
<reference evidence="2" key="2">
    <citation type="submission" date="2022-06" db="UniProtKB">
        <authorList>
            <consortium name="EnsemblMetazoa"/>
        </authorList>
    </citation>
    <scope>IDENTIFICATION</scope>
    <source>
        <strain evidence="2">PS312</strain>
    </source>
</reference>
<protein>
    <submittedName>
        <fullName evidence="2">Uncharacterized protein</fullName>
    </submittedName>
</protein>
<dbReference type="Proteomes" id="UP000005239">
    <property type="component" value="Unassembled WGS sequence"/>
</dbReference>
<evidence type="ECO:0000256" key="1">
    <source>
        <dbReference type="SAM" id="Phobius"/>
    </source>
</evidence>
<organism evidence="2 3">
    <name type="scientific">Pristionchus pacificus</name>
    <name type="common">Parasitic nematode worm</name>
    <dbReference type="NCBI Taxonomy" id="54126"/>
    <lineage>
        <taxon>Eukaryota</taxon>
        <taxon>Metazoa</taxon>
        <taxon>Ecdysozoa</taxon>
        <taxon>Nematoda</taxon>
        <taxon>Chromadorea</taxon>
        <taxon>Rhabditida</taxon>
        <taxon>Rhabditina</taxon>
        <taxon>Diplogasteromorpha</taxon>
        <taxon>Diplogasteroidea</taxon>
        <taxon>Neodiplogasteridae</taxon>
        <taxon>Pristionchus</taxon>
    </lineage>
</organism>
<accession>A0A8R1Y7G7</accession>
<dbReference type="AlphaFoldDB" id="A0A8R1Y7G7"/>
<feature type="transmembrane region" description="Helical" evidence="1">
    <location>
        <begin position="83"/>
        <end position="102"/>
    </location>
</feature>
<dbReference type="EnsemblMetazoa" id="PPA04594.1">
    <property type="protein sequence ID" value="PPA04594.1"/>
    <property type="gene ID" value="WBGene00094148"/>
</dbReference>